<evidence type="ECO:0000313" key="18">
    <source>
        <dbReference type="EMBL" id="NNH11423.1"/>
    </source>
</evidence>
<comment type="caution">
    <text evidence="18">The sequence shown here is derived from an EMBL/GenBank/DDBJ whole genome shotgun (WGS) entry which is preliminary data.</text>
</comment>
<keyword evidence="8" id="KW-0560">Oxidoreductase</keyword>
<dbReference type="InterPro" id="IPR050584">
    <property type="entry name" value="Cholesterol_7-desaturase"/>
</dbReference>
<dbReference type="RefSeq" id="WP_053822914.1">
    <property type="nucleotide sequence ID" value="NZ_BAAAEB010000006.1"/>
</dbReference>
<dbReference type="PANTHER" id="PTHR21266:SF32">
    <property type="entry name" value="CHOLESTEROL 7-DESATURASE NVD"/>
    <property type="match status" value="1"/>
</dbReference>
<comment type="pathway">
    <text evidence="3">Hormone biosynthesis.</text>
</comment>
<evidence type="ECO:0000256" key="8">
    <source>
        <dbReference type="ARBA" id="ARBA00023002"/>
    </source>
</evidence>
<dbReference type="GO" id="GO:0170056">
    <property type="term" value="F:cholesterol 7-desaturase [NAD(P)H] activity"/>
    <property type="evidence" value="ECO:0007669"/>
    <property type="project" value="UniProtKB-EC"/>
</dbReference>
<keyword evidence="4" id="KW-0812">Transmembrane</keyword>
<dbReference type="SUPFAM" id="SSF55961">
    <property type="entry name" value="Bet v1-like"/>
    <property type="match status" value="1"/>
</dbReference>
<evidence type="ECO:0000256" key="1">
    <source>
        <dbReference type="ARBA" id="ARBA00001962"/>
    </source>
</evidence>
<gene>
    <name evidence="18" type="ORF">HLB16_11075</name>
</gene>
<evidence type="ECO:0000256" key="11">
    <source>
        <dbReference type="ARBA" id="ARBA00023136"/>
    </source>
</evidence>
<evidence type="ECO:0000256" key="10">
    <source>
        <dbReference type="ARBA" id="ARBA00023014"/>
    </source>
</evidence>
<evidence type="ECO:0000256" key="15">
    <source>
        <dbReference type="ARBA" id="ARBA00047853"/>
    </source>
</evidence>
<evidence type="ECO:0000256" key="5">
    <source>
        <dbReference type="ARBA" id="ARBA00022714"/>
    </source>
</evidence>
<keyword evidence="6" id="KW-0479">Metal-binding</keyword>
<keyword evidence="9" id="KW-0408">Iron</keyword>
<evidence type="ECO:0000256" key="3">
    <source>
        <dbReference type="ARBA" id="ARBA00004972"/>
    </source>
</evidence>
<dbReference type="EC" id="1.14.19.21" evidence="14"/>
<dbReference type="GO" id="GO:0051537">
    <property type="term" value="F:2 iron, 2 sulfur cluster binding"/>
    <property type="evidence" value="ECO:0007669"/>
    <property type="project" value="UniProtKB-KW"/>
</dbReference>
<sequence>MDRLPLRPYAFGWFQVEYGDALKRGDVRPVRAFGQEFVLWREHDGTAHLMDAYCRHLGAHLGHGGRVVGNEIQCPFHGWRYDGRGECTRIPYSPDASLQSRGMRRWPTVESNGLILAWWHPQDRPPSYEFPRLPEYGHGEWSRYHRHAWQVQTVWQEIQENIVDSTHFHYLHGVESLAVVDRFEPRGPVLDVNIVHQFKTPRGVQRGYIQTTLYGPYLATVRFRIGDLAEILFVDAITPRETNEVELRFSLMARLSGIEAPDMSLELVNEAIRQVSQDVPIWNHKAHRPRPSLARGDGPVMKFREWARQFAVETVPIREVACGLAE</sequence>
<keyword evidence="7" id="KW-1133">Transmembrane helix</keyword>
<accession>A0A849BC47</accession>
<comment type="subcellular location">
    <subcellularLocation>
        <location evidence="2">Membrane</location>
    </subcellularLocation>
</comment>
<comment type="catalytic activity">
    <reaction evidence="15">
        <text>cholesterol + NADH + O2 + H(+) = 7-dehydrocholesterol + NAD(+) + 2 H2O</text>
        <dbReference type="Rhea" id="RHEA:51644"/>
        <dbReference type="ChEBI" id="CHEBI:15377"/>
        <dbReference type="ChEBI" id="CHEBI:15378"/>
        <dbReference type="ChEBI" id="CHEBI:15379"/>
        <dbReference type="ChEBI" id="CHEBI:16113"/>
        <dbReference type="ChEBI" id="CHEBI:17759"/>
        <dbReference type="ChEBI" id="CHEBI:57540"/>
        <dbReference type="ChEBI" id="CHEBI:57945"/>
        <dbReference type="EC" id="1.14.19.21"/>
    </reaction>
    <physiologicalReaction direction="left-to-right" evidence="15">
        <dbReference type="Rhea" id="RHEA:51645"/>
    </physiologicalReaction>
</comment>
<dbReference type="GO" id="GO:0016020">
    <property type="term" value="C:membrane"/>
    <property type="evidence" value="ECO:0007669"/>
    <property type="project" value="UniProtKB-SubCell"/>
</dbReference>
<evidence type="ECO:0000256" key="13">
    <source>
        <dbReference type="ARBA" id="ARBA00025729"/>
    </source>
</evidence>
<dbReference type="Gene3D" id="2.102.10.10">
    <property type="entry name" value="Rieske [2Fe-2S] iron-sulphur domain"/>
    <property type="match status" value="1"/>
</dbReference>
<keyword evidence="10" id="KW-0411">Iron-sulfur</keyword>
<dbReference type="GO" id="GO:0008203">
    <property type="term" value="P:cholesterol metabolic process"/>
    <property type="evidence" value="ECO:0007669"/>
    <property type="project" value="InterPro"/>
</dbReference>
<dbReference type="Gene3D" id="3.90.380.10">
    <property type="entry name" value="Naphthalene 1,2-dioxygenase Alpha Subunit, Chain A, domain 1"/>
    <property type="match status" value="1"/>
</dbReference>
<proteinExistence type="inferred from homology"/>
<comment type="catalytic activity">
    <reaction evidence="16">
        <text>cholesterol + NADPH + O2 + H(+) = 7-dehydrocholesterol + NADP(+) + 2 H2O</text>
        <dbReference type="Rhea" id="RHEA:45024"/>
        <dbReference type="ChEBI" id="CHEBI:15377"/>
        <dbReference type="ChEBI" id="CHEBI:15378"/>
        <dbReference type="ChEBI" id="CHEBI:15379"/>
        <dbReference type="ChEBI" id="CHEBI:16113"/>
        <dbReference type="ChEBI" id="CHEBI:17759"/>
        <dbReference type="ChEBI" id="CHEBI:57783"/>
        <dbReference type="ChEBI" id="CHEBI:58349"/>
        <dbReference type="EC" id="1.14.19.21"/>
    </reaction>
    <physiologicalReaction direction="left-to-right" evidence="16">
        <dbReference type="Rhea" id="RHEA:45025"/>
    </physiologicalReaction>
</comment>
<dbReference type="Proteomes" id="UP000542973">
    <property type="component" value="Unassembled WGS sequence"/>
</dbReference>
<evidence type="ECO:0000256" key="2">
    <source>
        <dbReference type="ARBA" id="ARBA00004370"/>
    </source>
</evidence>
<evidence type="ECO:0000259" key="17">
    <source>
        <dbReference type="PROSITE" id="PS51296"/>
    </source>
</evidence>
<dbReference type="InterPro" id="IPR017941">
    <property type="entry name" value="Rieske_2Fe-2S"/>
</dbReference>
<dbReference type="SUPFAM" id="SSF50022">
    <property type="entry name" value="ISP domain"/>
    <property type="match status" value="1"/>
</dbReference>
<dbReference type="Pfam" id="PF00355">
    <property type="entry name" value="Rieske"/>
    <property type="match status" value="1"/>
</dbReference>
<evidence type="ECO:0000256" key="4">
    <source>
        <dbReference type="ARBA" id="ARBA00022692"/>
    </source>
</evidence>
<evidence type="ECO:0000256" key="16">
    <source>
        <dbReference type="ARBA" id="ARBA00049548"/>
    </source>
</evidence>
<organism evidence="18 19">
    <name type="scientific">Cupriavidus gilardii</name>
    <dbReference type="NCBI Taxonomy" id="82541"/>
    <lineage>
        <taxon>Bacteria</taxon>
        <taxon>Pseudomonadati</taxon>
        <taxon>Pseudomonadota</taxon>
        <taxon>Betaproteobacteria</taxon>
        <taxon>Burkholderiales</taxon>
        <taxon>Burkholderiaceae</taxon>
        <taxon>Cupriavidus</taxon>
    </lineage>
</organism>
<reference evidence="18 19" key="1">
    <citation type="submission" date="2020-05" db="EMBL/GenBank/DDBJ databases">
        <title>MicrobeNet Type strains.</title>
        <authorList>
            <person name="Nicholson A.C."/>
        </authorList>
    </citation>
    <scope>NUCLEOTIDE SEQUENCE [LARGE SCALE GENOMIC DNA]</scope>
    <source>
        <strain evidence="18 19">ATCC 700815</strain>
    </source>
</reference>
<evidence type="ECO:0000256" key="7">
    <source>
        <dbReference type="ARBA" id="ARBA00022989"/>
    </source>
</evidence>
<evidence type="ECO:0000313" key="19">
    <source>
        <dbReference type="Proteomes" id="UP000542973"/>
    </source>
</evidence>
<dbReference type="Pfam" id="PF19298">
    <property type="entry name" value="KshA_C"/>
    <property type="match status" value="1"/>
</dbReference>
<dbReference type="GO" id="GO:0005737">
    <property type="term" value="C:cytoplasm"/>
    <property type="evidence" value="ECO:0007669"/>
    <property type="project" value="TreeGrafter"/>
</dbReference>
<keyword evidence="5" id="KW-0001">2Fe-2S</keyword>
<feature type="domain" description="Rieske" evidence="17">
    <location>
        <begin position="13"/>
        <end position="117"/>
    </location>
</feature>
<dbReference type="AlphaFoldDB" id="A0A849BC47"/>
<evidence type="ECO:0000256" key="12">
    <source>
        <dbReference type="ARBA" id="ARBA00025712"/>
    </source>
</evidence>
<dbReference type="PANTHER" id="PTHR21266">
    <property type="entry name" value="IRON-SULFUR DOMAIN CONTAINING PROTEIN"/>
    <property type="match status" value="1"/>
</dbReference>
<dbReference type="GO" id="GO:0046872">
    <property type="term" value="F:metal ion binding"/>
    <property type="evidence" value="ECO:0007669"/>
    <property type="project" value="UniProtKB-KW"/>
</dbReference>
<dbReference type="PROSITE" id="PS51296">
    <property type="entry name" value="RIESKE"/>
    <property type="match status" value="1"/>
</dbReference>
<protein>
    <recommendedName>
        <fullName evidence="14">cholesterol 7-desaturase</fullName>
        <ecNumber evidence="14">1.14.19.21</ecNumber>
    </recommendedName>
</protein>
<comment type="pathway">
    <text evidence="12">Steroid hormone biosynthesis; dafachronic acid biosynthesis.</text>
</comment>
<dbReference type="EMBL" id="JABEMD010000015">
    <property type="protein sequence ID" value="NNH11423.1"/>
    <property type="molecule type" value="Genomic_DNA"/>
</dbReference>
<dbReference type="InterPro" id="IPR036922">
    <property type="entry name" value="Rieske_2Fe-2S_sf"/>
</dbReference>
<evidence type="ECO:0000256" key="6">
    <source>
        <dbReference type="ARBA" id="ARBA00022723"/>
    </source>
</evidence>
<comment type="cofactor">
    <cofactor evidence="1">
        <name>Fe cation</name>
        <dbReference type="ChEBI" id="CHEBI:24875"/>
    </cofactor>
</comment>
<evidence type="ECO:0000256" key="9">
    <source>
        <dbReference type="ARBA" id="ARBA00023004"/>
    </source>
</evidence>
<comment type="similarity">
    <text evidence="13">Belongs to the cholesterol 7-desaturase family.</text>
</comment>
<dbReference type="InterPro" id="IPR045605">
    <property type="entry name" value="KshA-like_C"/>
</dbReference>
<keyword evidence="11" id="KW-0472">Membrane</keyword>
<evidence type="ECO:0000256" key="14">
    <source>
        <dbReference type="ARBA" id="ARBA00026095"/>
    </source>
</evidence>
<dbReference type="CDD" id="cd03469">
    <property type="entry name" value="Rieske_RO_Alpha_N"/>
    <property type="match status" value="1"/>
</dbReference>
<name>A0A849BC47_9BURK</name>